<dbReference type="Gene3D" id="3.40.50.1820">
    <property type="entry name" value="alpha/beta hydrolase"/>
    <property type="match status" value="1"/>
</dbReference>
<evidence type="ECO:0000313" key="3">
    <source>
        <dbReference type="Proteomes" id="UP000550136"/>
    </source>
</evidence>
<accession>A0A7Y2PCI0</accession>
<dbReference type="InterPro" id="IPR008727">
    <property type="entry name" value="PAAR_motif"/>
</dbReference>
<dbReference type="Pfam" id="PF26363">
    <property type="entry name" value="Phospholipase-like"/>
    <property type="match status" value="1"/>
</dbReference>
<reference evidence="2 3" key="1">
    <citation type="submission" date="2020-05" db="EMBL/GenBank/DDBJ databases">
        <title>Draft Genome Sequences of Sphingomonas sp. Isolated from the International Space Station.</title>
        <authorList>
            <person name="Bijlani S."/>
            <person name="Singh N.K."/>
            <person name="Mason C.E."/>
            <person name="Wang C.C."/>
            <person name="Venkateswaran K."/>
        </authorList>
    </citation>
    <scope>NUCLEOTIDE SEQUENCE [LARGE SCALE GENOMIC DNA]</scope>
    <source>
        <strain evidence="2 3">FKI-L5-BR-P1</strain>
    </source>
</reference>
<dbReference type="RefSeq" id="WP_016509338.1">
    <property type="nucleotide sequence ID" value="NZ_JABEOU010000004.1"/>
</dbReference>
<keyword evidence="1" id="KW-1133">Transmembrane helix</keyword>
<protein>
    <submittedName>
        <fullName evidence="2">DUF2974 domain-containing protein</fullName>
    </submittedName>
</protein>
<feature type="transmembrane region" description="Helical" evidence="1">
    <location>
        <begin position="44"/>
        <end position="64"/>
    </location>
</feature>
<dbReference type="AlphaFoldDB" id="A0A7Y2PCI0"/>
<sequence>MSDHPAARVTDTFGHDAQLEGLAVGIAVGALLAVGVIATGGLGAIAVAAAVATGGTAAFAGAAIGKQLMGPATGELTVGSPNVFVNALPSAMVHLAGGDCYKDPGSLRRVATGSSTVFVNGRPAARVTETMDCGAVILTGSRNVFIGGPRQSPVCTALRGEEATFERFRIDAQAASAVYDPPESRRPPEGYRNATLEDLRKLRLKPDMLEHPIDPNTKEPSEFRAAVFINDRTGAPLVAYKGTTSGADWKTNISQGLGRRTFYYDRAQKIARNVAKAPAGKGARLTGHSLGGGMASAGSRASGLPATTFNPAGLNARTVPHPVTSDIDEVYVKGEPLHGLNTMPIAPDAAATRVWPLDPPSLRSAASDPRWKVRAAWRPLRSLHVGANIALNDVLLHMMDNVDASLSQHRREIEKSLAKNGCG</sequence>
<gene>
    <name evidence="2" type="ORF">HKX06_01255</name>
</gene>
<evidence type="ECO:0000256" key="1">
    <source>
        <dbReference type="SAM" id="Phobius"/>
    </source>
</evidence>
<feature type="transmembrane region" description="Helical" evidence="1">
    <location>
        <begin position="21"/>
        <end position="38"/>
    </location>
</feature>
<dbReference type="CDD" id="cd14742">
    <property type="entry name" value="PAAR_RHS"/>
    <property type="match status" value="1"/>
</dbReference>
<dbReference type="Proteomes" id="UP000550136">
    <property type="component" value="Unassembled WGS sequence"/>
</dbReference>
<comment type="caution">
    <text evidence="2">The sequence shown here is derived from an EMBL/GenBank/DDBJ whole genome shotgun (WGS) entry which is preliminary data.</text>
</comment>
<proteinExistence type="predicted"/>
<dbReference type="InterPro" id="IPR029058">
    <property type="entry name" value="AB_hydrolase_fold"/>
</dbReference>
<keyword evidence="1" id="KW-0472">Membrane</keyword>
<dbReference type="EMBL" id="JABEOU010000004">
    <property type="protein sequence ID" value="NNG56021.1"/>
    <property type="molecule type" value="Genomic_DNA"/>
</dbReference>
<organism evidence="2 3">
    <name type="scientific">Sphingomonas paucimobilis</name>
    <name type="common">Pseudomonas paucimobilis</name>
    <dbReference type="NCBI Taxonomy" id="13689"/>
    <lineage>
        <taxon>Bacteria</taxon>
        <taxon>Pseudomonadati</taxon>
        <taxon>Pseudomonadota</taxon>
        <taxon>Alphaproteobacteria</taxon>
        <taxon>Sphingomonadales</taxon>
        <taxon>Sphingomonadaceae</taxon>
        <taxon>Sphingomonas</taxon>
    </lineage>
</organism>
<dbReference type="Gene3D" id="2.60.200.60">
    <property type="match status" value="1"/>
</dbReference>
<evidence type="ECO:0000313" key="2">
    <source>
        <dbReference type="EMBL" id="NNG56021.1"/>
    </source>
</evidence>
<name>A0A7Y2PCI0_SPHPI</name>
<dbReference type="Pfam" id="PF05488">
    <property type="entry name" value="PAAR_motif"/>
    <property type="match status" value="1"/>
</dbReference>
<keyword evidence="1" id="KW-0812">Transmembrane</keyword>
<dbReference type="SUPFAM" id="SSF53474">
    <property type="entry name" value="alpha/beta-Hydrolases"/>
    <property type="match status" value="1"/>
</dbReference>